<keyword evidence="2" id="KW-0472">Membrane</keyword>
<gene>
    <name evidence="4" type="ORF">NP493_987g00063</name>
</gene>
<feature type="signal peptide" evidence="3">
    <location>
        <begin position="1"/>
        <end position="19"/>
    </location>
</feature>
<dbReference type="AlphaFoldDB" id="A0AAD9KJ45"/>
<keyword evidence="5" id="KW-1185">Reference proteome</keyword>
<sequence length="246" mass="26565">MVVVLSSFALLAITILGSGITASGLRRRWPTTTTDPWRASSVSVTPFEARTARGEQKNSTATPHPNRQSTKPLDSPGLKQVPEQATVPSRLSTRKTEGVPASHSPATPTQRQAGVRNWRRFEWHEPLIDERASTTTTPTGLRNVSSSFLTTGEPRQNQMKTTASCTNAIVIVSCALGGLLAVGVVVVLVCVWMTRFRKRTDLVDPSPSLHLHTIETEFPSHGYASQQSTVPYAPLDKPPASTSTAG</sequence>
<name>A0AAD9KJ45_RIDPI</name>
<reference evidence="4" key="1">
    <citation type="journal article" date="2023" name="Mol. Biol. Evol.">
        <title>Third-Generation Sequencing Reveals the Adaptive Role of the Epigenome in Three Deep-Sea Polychaetes.</title>
        <authorList>
            <person name="Perez M."/>
            <person name="Aroh O."/>
            <person name="Sun Y."/>
            <person name="Lan Y."/>
            <person name="Juniper S.K."/>
            <person name="Young C.R."/>
            <person name="Angers B."/>
            <person name="Qian P.Y."/>
        </authorList>
    </citation>
    <scope>NUCLEOTIDE SEQUENCE</scope>
    <source>
        <strain evidence="4">R07B-5</strain>
    </source>
</reference>
<protein>
    <submittedName>
        <fullName evidence="4">Uncharacterized protein</fullName>
    </submittedName>
</protein>
<feature type="compositionally biased region" description="Polar residues" evidence="1">
    <location>
        <begin position="57"/>
        <end position="72"/>
    </location>
</feature>
<comment type="caution">
    <text evidence="4">The sequence shown here is derived from an EMBL/GenBank/DDBJ whole genome shotgun (WGS) entry which is preliminary data.</text>
</comment>
<dbReference type="EMBL" id="JAODUO010000989">
    <property type="protein sequence ID" value="KAK2172139.1"/>
    <property type="molecule type" value="Genomic_DNA"/>
</dbReference>
<feature type="region of interest" description="Disordered" evidence="1">
    <location>
        <begin position="26"/>
        <end position="116"/>
    </location>
</feature>
<feature type="compositionally biased region" description="Polar residues" evidence="1">
    <location>
        <begin position="133"/>
        <end position="152"/>
    </location>
</feature>
<keyword evidence="2" id="KW-0812">Transmembrane</keyword>
<evidence type="ECO:0000313" key="5">
    <source>
        <dbReference type="Proteomes" id="UP001209878"/>
    </source>
</evidence>
<evidence type="ECO:0000256" key="3">
    <source>
        <dbReference type="SAM" id="SignalP"/>
    </source>
</evidence>
<feature type="transmembrane region" description="Helical" evidence="2">
    <location>
        <begin position="168"/>
        <end position="192"/>
    </location>
</feature>
<organism evidence="4 5">
    <name type="scientific">Ridgeia piscesae</name>
    <name type="common">Tubeworm</name>
    <dbReference type="NCBI Taxonomy" id="27915"/>
    <lineage>
        <taxon>Eukaryota</taxon>
        <taxon>Metazoa</taxon>
        <taxon>Spiralia</taxon>
        <taxon>Lophotrochozoa</taxon>
        <taxon>Annelida</taxon>
        <taxon>Polychaeta</taxon>
        <taxon>Sedentaria</taxon>
        <taxon>Canalipalpata</taxon>
        <taxon>Sabellida</taxon>
        <taxon>Siboglinidae</taxon>
        <taxon>Ridgeia</taxon>
    </lineage>
</organism>
<feature type="chain" id="PRO_5041941116" evidence="3">
    <location>
        <begin position="20"/>
        <end position="246"/>
    </location>
</feature>
<keyword evidence="3" id="KW-0732">Signal</keyword>
<feature type="region of interest" description="Disordered" evidence="1">
    <location>
        <begin position="129"/>
        <end position="152"/>
    </location>
</feature>
<accession>A0AAD9KJ45</accession>
<keyword evidence="2" id="KW-1133">Transmembrane helix</keyword>
<proteinExistence type="predicted"/>
<evidence type="ECO:0000256" key="1">
    <source>
        <dbReference type="SAM" id="MobiDB-lite"/>
    </source>
</evidence>
<dbReference type="Proteomes" id="UP001209878">
    <property type="component" value="Unassembled WGS sequence"/>
</dbReference>
<evidence type="ECO:0000313" key="4">
    <source>
        <dbReference type="EMBL" id="KAK2172139.1"/>
    </source>
</evidence>
<evidence type="ECO:0000256" key="2">
    <source>
        <dbReference type="SAM" id="Phobius"/>
    </source>
</evidence>